<evidence type="ECO:0000256" key="5">
    <source>
        <dbReference type="ARBA" id="ARBA00022723"/>
    </source>
</evidence>
<dbReference type="PROSITE" id="PS50089">
    <property type="entry name" value="ZF_RING_2"/>
    <property type="match status" value="1"/>
</dbReference>
<dbReference type="InterPro" id="IPR057307">
    <property type="entry name" value="PEP5_VPS11_N"/>
</dbReference>
<feature type="coiled-coil region" evidence="14">
    <location>
        <begin position="783"/>
        <end position="810"/>
    </location>
</feature>
<dbReference type="PROSITE" id="PS50236">
    <property type="entry name" value="CHCR"/>
    <property type="match status" value="2"/>
</dbReference>
<dbReference type="InterPro" id="IPR013083">
    <property type="entry name" value="Znf_RING/FYVE/PHD"/>
</dbReference>
<evidence type="ECO:0000313" key="18">
    <source>
        <dbReference type="EMBL" id="JAG32473.1"/>
    </source>
</evidence>
<dbReference type="Pfam" id="PF23356">
    <property type="entry name" value="TPR_PEP5_VPS11"/>
    <property type="match status" value="1"/>
</dbReference>
<dbReference type="InterPro" id="IPR024763">
    <property type="entry name" value="VPS11_C"/>
</dbReference>
<dbReference type="Gene3D" id="3.30.40.10">
    <property type="entry name" value="Zinc/RING finger domain, C3HC4 (zinc finger)"/>
    <property type="match status" value="1"/>
</dbReference>
<name>A0A0A9YMZ6_LYGHE</name>
<evidence type="ECO:0000256" key="12">
    <source>
        <dbReference type="PROSITE-ProRule" id="PRU00175"/>
    </source>
</evidence>
<evidence type="ECO:0000256" key="7">
    <source>
        <dbReference type="ARBA" id="ARBA00022833"/>
    </source>
</evidence>
<dbReference type="GO" id="GO:0030897">
    <property type="term" value="C:HOPS complex"/>
    <property type="evidence" value="ECO:0007669"/>
    <property type="project" value="TreeGrafter"/>
</dbReference>
<evidence type="ECO:0000256" key="10">
    <source>
        <dbReference type="ARBA" id="ARBA00023228"/>
    </source>
</evidence>
<evidence type="ECO:0000256" key="11">
    <source>
        <dbReference type="PIRNR" id="PIRNR007860"/>
    </source>
</evidence>
<keyword evidence="8" id="KW-0653">Protein transport</keyword>
<evidence type="ECO:0000256" key="9">
    <source>
        <dbReference type="ARBA" id="ARBA00023136"/>
    </source>
</evidence>
<dbReference type="InterPro" id="IPR036322">
    <property type="entry name" value="WD40_repeat_dom_sf"/>
</dbReference>
<dbReference type="InterPro" id="IPR001841">
    <property type="entry name" value="Znf_RING"/>
</dbReference>
<keyword evidence="14" id="KW-0175">Coiled coil</keyword>
<dbReference type="GO" id="GO:0007032">
    <property type="term" value="P:endosome organization"/>
    <property type="evidence" value="ECO:0007669"/>
    <property type="project" value="TreeGrafter"/>
</dbReference>
<protein>
    <recommendedName>
        <fullName evidence="11">Vacuolar protein sorting-associated protein 11 homolog</fullName>
    </recommendedName>
</protein>
<evidence type="ECO:0000313" key="17">
    <source>
        <dbReference type="EMBL" id="JAG22914.1"/>
    </source>
</evidence>
<dbReference type="AlphaFoldDB" id="A0A0A9YMZ6"/>
<dbReference type="Gene3D" id="2.130.10.10">
    <property type="entry name" value="YVTN repeat-like/Quinoprotein amine dehydrogenase"/>
    <property type="match status" value="1"/>
</dbReference>
<evidence type="ECO:0000256" key="3">
    <source>
        <dbReference type="ARBA" id="ARBA00007070"/>
    </source>
</evidence>
<evidence type="ECO:0000256" key="14">
    <source>
        <dbReference type="SAM" id="Coils"/>
    </source>
</evidence>
<dbReference type="Pfam" id="PF12451">
    <property type="entry name" value="VPS11_C"/>
    <property type="match status" value="1"/>
</dbReference>
<keyword evidence="6 12" id="KW-0863">Zinc-finger</keyword>
<feature type="repeat" description="CHCR" evidence="13">
    <location>
        <begin position="564"/>
        <end position="740"/>
    </location>
</feature>
<dbReference type="EMBL" id="GBRD01006587">
    <property type="protein sequence ID" value="JAG59234.1"/>
    <property type="molecule type" value="Transcribed_RNA"/>
</dbReference>
<reference evidence="19" key="3">
    <citation type="submission" date="2014-09" db="EMBL/GenBank/DDBJ databases">
        <authorList>
            <person name="Magalhaes I.L.F."/>
            <person name="Oliveira U."/>
            <person name="Santos F.R."/>
            <person name="Vidigal T.H.D.A."/>
            <person name="Brescovit A.D."/>
            <person name="Santos A.J."/>
        </authorList>
    </citation>
    <scope>NUCLEOTIDE SEQUENCE</scope>
</reference>
<proteinExistence type="inferred from homology"/>
<dbReference type="PIRSF" id="PIRSF007860">
    <property type="entry name" value="VPS11"/>
    <property type="match status" value="1"/>
</dbReference>
<dbReference type="InterPro" id="IPR057308">
    <property type="entry name" value="CHCR_PEP5_VPS11"/>
</dbReference>
<reference evidence="18" key="1">
    <citation type="journal article" date="2014" name="PLoS ONE">
        <title>Transcriptome-Based Identification of ABC Transporters in the Western Tarnished Plant Bug Lygus hesperus.</title>
        <authorList>
            <person name="Hull J.J."/>
            <person name="Chaney K."/>
            <person name="Geib S.M."/>
            <person name="Fabrick J.A."/>
            <person name="Brent C.S."/>
            <person name="Walsh D."/>
            <person name="Lavine L.C."/>
        </authorList>
    </citation>
    <scope>NUCLEOTIDE SEQUENCE</scope>
</reference>
<keyword evidence="9 11" id="KW-0472">Membrane</keyword>
<evidence type="ECO:0000256" key="6">
    <source>
        <dbReference type="ARBA" id="ARBA00022771"/>
    </source>
</evidence>
<feature type="compositionally biased region" description="Acidic residues" evidence="15">
    <location>
        <begin position="1042"/>
        <end position="1052"/>
    </location>
</feature>
<feature type="region of interest" description="Disordered" evidence="15">
    <location>
        <begin position="975"/>
        <end position="1061"/>
    </location>
</feature>
<reference evidence="20" key="4">
    <citation type="journal article" date="2016" name="Gigascience">
        <title>De novo construction of an expanded transcriptome assembly for the western tarnished plant bug, Lygus hesperus.</title>
        <authorList>
            <person name="Tassone E.E."/>
            <person name="Geib S.M."/>
            <person name="Hall B."/>
            <person name="Fabrick J.A."/>
            <person name="Brent C.S."/>
            <person name="Hull J.J."/>
        </authorList>
    </citation>
    <scope>NUCLEOTIDE SEQUENCE</scope>
</reference>
<feature type="compositionally biased region" description="Polar residues" evidence="15">
    <location>
        <begin position="975"/>
        <end position="985"/>
    </location>
</feature>
<dbReference type="GO" id="GO:0008270">
    <property type="term" value="F:zinc ion binding"/>
    <property type="evidence" value="ECO:0007669"/>
    <property type="project" value="UniProtKB-KW"/>
</dbReference>
<dbReference type="InterPro" id="IPR000547">
    <property type="entry name" value="Clathrin_H-chain/VPS_repeat"/>
</dbReference>
<dbReference type="GO" id="GO:0006886">
    <property type="term" value="P:intracellular protein transport"/>
    <property type="evidence" value="ECO:0007669"/>
    <property type="project" value="UniProtKB-UniRule"/>
</dbReference>
<comment type="similarity">
    <text evidence="3 11">Belongs to the VPS11 family.</text>
</comment>
<comment type="subcellular location">
    <subcellularLocation>
        <location evidence="2">Late endosome membrane</location>
        <topology evidence="2">Peripheral membrane protein</topology>
        <orientation evidence="2">Cytoplasmic side</orientation>
    </subcellularLocation>
    <subcellularLocation>
        <location evidence="1">Lysosome</location>
    </subcellularLocation>
</comment>
<keyword evidence="10" id="KW-0458">Lysosome</keyword>
<dbReference type="GO" id="GO:0005764">
    <property type="term" value="C:lysosome"/>
    <property type="evidence" value="ECO:0007669"/>
    <property type="project" value="UniProtKB-SubCell"/>
</dbReference>
<feature type="domain" description="RING-type" evidence="16">
    <location>
        <begin position="826"/>
        <end position="864"/>
    </location>
</feature>
<evidence type="ECO:0000313" key="20">
    <source>
        <dbReference type="EMBL" id="JAQ08081.1"/>
    </source>
</evidence>
<dbReference type="GO" id="GO:0031902">
    <property type="term" value="C:late endosome membrane"/>
    <property type="evidence" value="ECO:0007669"/>
    <property type="project" value="UniProtKB-SubCell"/>
</dbReference>
<dbReference type="SUPFAM" id="SSF57850">
    <property type="entry name" value="RING/U-box"/>
    <property type="match status" value="1"/>
</dbReference>
<dbReference type="GO" id="GO:0048284">
    <property type="term" value="P:organelle fusion"/>
    <property type="evidence" value="ECO:0007669"/>
    <property type="project" value="TreeGrafter"/>
</dbReference>
<dbReference type="InterPro" id="IPR015943">
    <property type="entry name" value="WD40/YVTN_repeat-like_dom_sf"/>
</dbReference>
<accession>A0A0A9YMZ6</accession>
<dbReference type="SUPFAM" id="SSF50978">
    <property type="entry name" value="WD40 repeat-like"/>
    <property type="match status" value="1"/>
</dbReference>
<sequence length="1061" mass="120280">MAFLERRRFTFFDLKQNVDVGKISEAIGNARVTCCSTGYGSLVLGDSSGRIHIVRKAFEVKSFQAYNQCVTLVEQCKQLPYLITIGEDGIGINPHLRIWHTEKVDKNDIPDCLRVTRISIPNKIVIPTAMSIASNMTVMAIGFNDGSILIYRGDIKKDRTSKQTLLKEVQDPRNPEAPKSLSSITGLGLSAFGKTVTLYVATVNSIEMFDISHKDREKRITLNPEKGCSLRCSVLVEDEKENNFYVAQDEAVFCYTNGVMGPCYAVNGEKHQLHWFRGYLVIVAEDVNSVSILGSLPPSMRNGSQKGSHVITVLDTQNNVTAYHSNEHDVQNILIEWGSFYILSANNKLSCLEEKDLHSKLALLFKKNLYDVAIKVAKYQQYDSDGLMEIFRQYGDHLYSKGDHKGAIEQYIKTIGKLEPSYVIRKYLGSQQVENLTTYLQALHKEGVASGEHTTLLLNFYTKLNKPELLKEFIMTKDREIDFDVEVAIDVCRHVSPEDALLLAEKHRKHDWYLSIQIEDLNQYNAALDYIAKLSFDDADYMIRKYGSTLLENIPEETTKFLIRLCTDYKSSNEFLVDEAMMNGYLREPQKSSPDGFIHYFLDNSERLVEFLEKLIESGSTGDPQVYTTLLEHYLQVWLAQRDNAAKSLLESKIMRLLESSDGTCDKLQALILCKAANFRTGLLFLYEQKKMYQSILKYYVQENDHLSLLGCCRRFEHQEPGLWVQALWELKSNNTLKEDVLSEILSAIERGSLMSPMLVIDTLSQSPNFEAGHLKPYLKKVLQNELNLKDEQQQRISTYDKEIQEIQNSIDQLAGMPIKFQASRCSICKKQLEHPSVHFFCQHSFHQHCIQSYADNENECPPCMGTNKQIIEAIKSQEENKDLHEMFHSALEHAEDGFSLVTDYLGRGVFTKLTNYGEVAMRAETLRTKIDSKPASNTSSSYSSRYQTPKDEVIASQYDSSLYGEISRRAPEPTSLTVYGSSKASHAKTSDPPLSERIMTTVANKQAGSNPFGDDDEEDEGIYNPFSDNDDVHNPFGAGGDADDEYGESDDYDKNLNPFA</sequence>
<evidence type="ECO:0000256" key="13">
    <source>
        <dbReference type="PROSITE-ProRule" id="PRU01006"/>
    </source>
</evidence>
<keyword evidence="7" id="KW-0862">Zinc</keyword>
<evidence type="ECO:0000313" key="19">
    <source>
        <dbReference type="EMBL" id="JAG59234.1"/>
    </source>
</evidence>
<dbReference type="GO" id="GO:0007033">
    <property type="term" value="P:vacuole organization"/>
    <property type="evidence" value="ECO:0007669"/>
    <property type="project" value="TreeGrafter"/>
</dbReference>
<evidence type="ECO:0000256" key="8">
    <source>
        <dbReference type="ARBA" id="ARBA00022927"/>
    </source>
</evidence>
<evidence type="ECO:0000256" key="15">
    <source>
        <dbReference type="SAM" id="MobiDB-lite"/>
    </source>
</evidence>
<evidence type="ECO:0000256" key="1">
    <source>
        <dbReference type="ARBA" id="ARBA00004371"/>
    </source>
</evidence>
<dbReference type="EMBL" id="GDHC01010548">
    <property type="protein sequence ID" value="JAQ08081.1"/>
    <property type="molecule type" value="Transcribed_RNA"/>
</dbReference>
<dbReference type="CDD" id="cd16688">
    <property type="entry name" value="RING-H2_Vps11"/>
    <property type="match status" value="1"/>
</dbReference>
<dbReference type="Pfam" id="PF13923">
    <property type="entry name" value="zf-C3HC4_2"/>
    <property type="match status" value="1"/>
</dbReference>
<dbReference type="GO" id="GO:0006904">
    <property type="term" value="P:vesicle docking involved in exocytosis"/>
    <property type="evidence" value="ECO:0007669"/>
    <property type="project" value="TreeGrafter"/>
</dbReference>
<evidence type="ECO:0000256" key="4">
    <source>
        <dbReference type="ARBA" id="ARBA00022448"/>
    </source>
</evidence>
<feature type="repeat" description="CHCR" evidence="13">
    <location>
        <begin position="411"/>
        <end position="559"/>
    </location>
</feature>
<dbReference type="EMBL" id="GBHO01011131">
    <property type="protein sequence ID" value="JAG32473.1"/>
    <property type="molecule type" value="Transcribed_RNA"/>
</dbReference>
<dbReference type="PANTHER" id="PTHR23323">
    <property type="entry name" value="VACUOLAR PROTEIN SORTING-ASSOCIATED PROTEIN"/>
    <property type="match status" value="1"/>
</dbReference>
<evidence type="ECO:0000259" key="16">
    <source>
        <dbReference type="PROSITE" id="PS50089"/>
    </source>
</evidence>
<dbReference type="Pfam" id="PF23341">
    <property type="entry name" value="PEP5_VPS11_N"/>
    <property type="match status" value="1"/>
</dbReference>
<dbReference type="InterPro" id="IPR016528">
    <property type="entry name" value="VPS11"/>
</dbReference>
<dbReference type="PANTHER" id="PTHR23323:SF24">
    <property type="entry name" value="VACUOLAR PROTEIN SORTING-ASSOCIATED PROTEIN 11 HOMOLOG"/>
    <property type="match status" value="1"/>
</dbReference>
<dbReference type="EMBL" id="GBHO01020690">
    <property type="protein sequence ID" value="JAG22914.1"/>
    <property type="molecule type" value="Transcribed_RNA"/>
</dbReference>
<evidence type="ECO:0000256" key="2">
    <source>
        <dbReference type="ARBA" id="ARBA00004492"/>
    </source>
</evidence>
<organism evidence="18">
    <name type="scientific">Lygus hesperus</name>
    <name type="common">Western plant bug</name>
    <dbReference type="NCBI Taxonomy" id="30085"/>
    <lineage>
        <taxon>Eukaryota</taxon>
        <taxon>Metazoa</taxon>
        <taxon>Ecdysozoa</taxon>
        <taxon>Arthropoda</taxon>
        <taxon>Hexapoda</taxon>
        <taxon>Insecta</taxon>
        <taxon>Pterygota</taxon>
        <taxon>Neoptera</taxon>
        <taxon>Paraneoptera</taxon>
        <taxon>Hemiptera</taxon>
        <taxon>Heteroptera</taxon>
        <taxon>Panheteroptera</taxon>
        <taxon>Cimicomorpha</taxon>
        <taxon>Miridae</taxon>
        <taxon>Mirini</taxon>
        <taxon>Lygus</taxon>
    </lineage>
</organism>
<reference evidence="18" key="2">
    <citation type="submission" date="2014-07" db="EMBL/GenBank/DDBJ databases">
        <authorList>
            <person name="Hull J."/>
        </authorList>
    </citation>
    <scope>NUCLEOTIDE SEQUENCE</scope>
</reference>
<keyword evidence="5" id="KW-0479">Metal-binding</keyword>
<dbReference type="GO" id="GO:0030674">
    <property type="term" value="F:protein-macromolecule adaptor activity"/>
    <property type="evidence" value="ECO:0007669"/>
    <property type="project" value="TreeGrafter"/>
</dbReference>
<gene>
    <name evidence="20" type="primary">Vps11</name>
    <name evidence="17" type="ORF">CM83_86657</name>
    <name evidence="18" type="ORF">CM83_86660</name>
    <name evidence="20" type="ORF">g.88152</name>
</gene>
<keyword evidence="4" id="KW-0813">Transport</keyword>